<dbReference type="EMBL" id="ATMK01000002">
    <property type="protein sequence ID" value="KJJ87967.1"/>
    <property type="molecule type" value="Genomic_DNA"/>
</dbReference>
<gene>
    <name evidence="2" type="ORF">M573_102081</name>
</gene>
<name>A0AAP0V8S0_PREIN</name>
<keyword evidence="1" id="KW-0472">Membrane</keyword>
<organism evidence="2 3">
    <name type="scientific">Prevotella intermedia ZT</name>
    <dbReference type="NCBI Taxonomy" id="1347790"/>
    <lineage>
        <taxon>Bacteria</taxon>
        <taxon>Pseudomonadati</taxon>
        <taxon>Bacteroidota</taxon>
        <taxon>Bacteroidia</taxon>
        <taxon>Bacteroidales</taxon>
        <taxon>Prevotellaceae</taxon>
        <taxon>Prevotella</taxon>
    </lineage>
</organism>
<reference evidence="2 3" key="1">
    <citation type="journal article" date="2015" name="BMC Genomics">
        <title>Comparative genome analysis of Prevotella intermedia strain isolated from infected root canal reveals features related to pathogenicity and adaptation.</title>
        <authorList>
            <person name="Ruan Y."/>
            <person name="Shen L."/>
            <person name="Zou Y."/>
            <person name="Qi Z."/>
            <person name="Yin J."/>
            <person name="Jiang J."/>
            <person name="Guo L."/>
            <person name="He L."/>
            <person name="Chen Z."/>
            <person name="Tang Z."/>
            <person name="Qin S."/>
        </authorList>
    </citation>
    <scope>NUCLEOTIDE SEQUENCE [LARGE SCALE GENOMIC DNA]</scope>
    <source>
        <strain evidence="2 3">ZT</strain>
    </source>
</reference>
<keyword evidence="1" id="KW-0812">Transmembrane</keyword>
<dbReference type="Proteomes" id="UP000032541">
    <property type="component" value="Unassembled WGS sequence"/>
</dbReference>
<proteinExistence type="predicted"/>
<keyword evidence="1" id="KW-1133">Transmembrane helix</keyword>
<evidence type="ECO:0000313" key="2">
    <source>
        <dbReference type="EMBL" id="KJJ87967.1"/>
    </source>
</evidence>
<feature type="transmembrane region" description="Helical" evidence="1">
    <location>
        <begin position="6"/>
        <end position="24"/>
    </location>
</feature>
<dbReference type="AlphaFoldDB" id="A0AAP0V8S0"/>
<evidence type="ECO:0000313" key="3">
    <source>
        <dbReference type="Proteomes" id="UP000032541"/>
    </source>
</evidence>
<protein>
    <submittedName>
        <fullName evidence="2">Uncharacterized protein</fullName>
    </submittedName>
</protein>
<accession>A0AAP0V8S0</accession>
<sequence length="43" mass="5374">MRWRCYFVLHFMYSLNIPAVFYGYQKLFFCYTKIQIKLGNIEK</sequence>
<comment type="caution">
    <text evidence="2">The sequence shown here is derived from an EMBL/GenBank/DDBJ whole genome shotgun (WGS) entry which is preliminary data.</text>
</comment>
<evidence type="ECO:0000256" key="1">
    <source>
        <dbReference type="SAM" id="Phobius"/>
    </source>
</evidence>